<reference evidence="2" key="1">
    <citation type="submission" date="2016-03" db="EMBL/GenBank/DDBJ databases">
        <authorList>
            <person name="Ploux O."/>
        </authorList>
    </citation>
    <scope>NUCLEOTIDE SEQUENCE [LARGE SCALE GENOMIC DNA]</scope>
</reference>
<dbReference type="Proteomes" id="UP000204609">
    <property type="component" value="Segment"/>
</dbReference>
<gene>
    <name evidence="1" type="primary">156</name>
    <name evidence="1" type="ORF">PBI_ONEUP_156</name>
</gene>
<dbReference type="RefSeq" id="YP_009274572.1">
    <property type="nucleotide sequence ID" value="NC_030917.1"/>
</dbReference>
<sequence length="65" mass="7375">MAEIVKYVLVDSDDNEGDHYYDSLVEARQIARLTDQAVVAHTFEFSDSELVWTPNGDTTWPPTTN</sequence>
<organism evidence="1 2">
    <name type="scientific">Gordonia phage OneUp</name>
    <dbReference type="NCBI Taxonomy" id="1838074"/>
    <lineage>
        <taxon>Viruses</taxon>
        <taxon>Duplodnaviria</taxon>
        <taxon>Heunggongvirae</taxon>
        <taxon>Uroviricota</taxon>
        <taxon>Caudoviricetes</taxon>
        <taxon>Oneupvirus</taxon>
        <taxon>Oneupvirus oneup</taxon>
    </lineage>
</organism>
<dbReference type="KEGG" id="vg:28800614"/>
<evidence type="ECO:0000313" key="1">
    <source>
        <dbReference type="EMBL" id="ANA86489.1"/>
    </source>
</evidence>
<dbReference type="GeneID" id="28800614"/>
<proteinExistence type="predicted"/>
<protein>
    <submittedName>
        <fullName evidence="1">Uncharacterized protein</fullName>
    </submittedName>
</protein>
<dbReference type="EMBL" id="KU998245">
    <property type="protein sequence ID" value="ANA86489.1"/>
    <property type="molecule type" value="Genomic_DNA"/>
</dbReference>
<evidence type="ECO:0000313" key="2">
    <source>
        <dbReference type="Proteomes" id="UP000204609"/>
    </source>
</evidence>
<keyword evidence="2" id="KW-1185">Reference proteome</keyword>
<name>A0A160DF29_9CAUD</name>
<accession>A0A160DF29</accession>